<dbReference type="Proteomes" id="UP001596002">
    <property type="component" value="Unassembled WGS sequence"/>
</dbReference>
<evidence type="ECO:0000256" key="1">
    <source>
        <dbReference type="SAM" id="MobiDB-lite"/>
    </source>
</evidence>
<evidence type="ECO:0000313" key="4">
    <source>
        <dbReference type="Proteomes" id="UP001596002"/>
    </source>
</evidence>
<reference evidence="4" key="1">
    <citation type="journal article" date="2019" name="Int. J. Syst. Evol. Microbiol.">
        <title>The Global Catalogue of Microorganisms (GCM) 10K type strain sequencing project: providing services to taxonomists for standard genome sequencing and annotation.</title>
        <authorList>
            <consortium name="The Broad Institute Genomics Platform"/>
            <consortium name="The Broad Institute Genome Sequencing Center for Infectious Disease"/>
            <person name="Wu L."/>
            <person name="Ma J."/>
        </authorList>
    </citation>
    <scope>NUCLEOTIDE SEQUENCE [LARGE SCALE GENOMIC DNA]</scope>
    <source>
        <strain evidence="4">WYCCWR 12678</strain>
    </source>
</reference>
<sequence length="422" mass="45129">MRKVGTLTSALTLIVLGTLLLIDQVAHLAIVSQILPFWPVVILGLGAELLWSLYCVKKQKIYEDIRVDARSIALLCLVGIFSIALYSQQSMGMVQSSLLNVRDALSDKTIELPEASFDAKDVQRLEIYSRTGTIKVNKSNDPKIVIKTKVHVRNLNSQQASEEAKHGTPRIAQGSTFRIEVDPSLAVTSKITGVDLEVLVPSKLALQVLSHTGNVSVLEHVGDLVVSTESGKVEVDKIKGKTTIADDNGEIVVRNIEGDLEIKTKAGTLEVARVTGNAVLENTFGQIRAAHIGGALRIISKNGRIELDSVAGDVDARIENGPIQATHLKKAVTLTSGTGGITLESEVGGAWMLNSARGMVSIRVPEQADIDFVGESSRGLVKGPTKTSPSTSGSKVTEKMGKGTYPVLVRTEDGAITLNTNL</sequence>
<feature type="transmembrane region" description="Helical" evidence="2">
    <location>
        <begin position="68"/>
        <end position="87"/>
    </location>
</feature>
<protein>
    <recommendedName>
        <fullName evidence="5">Adhesin domain-containing protein</fullName>
    </recommendedName>
</protein>
<evidence type="ECO:0000313" key="3">
    <source>
        <dbReference type="EMBL" id="MFC4769244.1"/>
    </source>
</evidence>
<feature type="compositionally biased region" description="Low complexity" evidence="1">
    <location>
        <begin position="381"/>
        <end position="395"/>
    </location>
</feature>
<dbReference type="PANTHER" id="PTHR34094:SF1">
    <property type="entry name" value="PROTEIN FAM185A"/>
    <property type="match status" value="1"/>
</dbReference>
<keyword evidence="4" id="KW-1185">Reference proteome</keyword>
<evidence type="ECO:0000256" key="2">
    <source>
        <dbReference type="SAM" id="Phobius"/>
    </source>
</evidence>
<keyword evidence="2" id="KW-0472">Membrane</keyword>
<proteinExistence type="predicted"/>
<feature type="region of interest" description="Disordered" evidence="1">
    <location>
        <begin position="377"/>
        <end position="399"/>
    </location>
</feature>
<organism evidence="3 4">
    <name type="scientific">Effusibacillus consociatus</name>
    <dbReference type="NCBI Taxonomy" id="1117041"/>
    <lineage>
        <taxon>Bacteria</taxon>
        <taxon>Bacillati</taxon>
        <taxon>Bacillota</taxon>
        <taxon>Bacilli</taxon>
        <taxon>Bacillales</taxon>
        <taxon>Alicyclobacillaceae</taxon>
        <taxon>Effusibacillus</taxon>
    </lineage>
</organism>
<dbReference type="EMBL" id="JBHSHC010000120">
    <property type="protein sequence ID" value="MFC4769244.1"/>
    <property type="molecule type" value="Genomic_DNA"/>
</dbReference>
<dbReference type="RefSeq" id="WP_380027542.1">
    <property type="nucleotide sequence ID" value="NZ_JBHSHC010000120.1"/>
</dbReference>
<keyword evidence="2" id="KW-0812">Transmembrane</keyword>
<feature type="transmembrane region" description="Helical" evidence="2">
    <location>
        <begin position="38"/>
        <end position="56"/>
    </location>
</feature>
<dbReference type="PANTHER" id="PTHR34094">
    <property type="match status" value="1"/>
</dbReference>
<gene>
    <name evidence="3" type="ORF">ACFO8Q_18095</name>
</gene>
<keyword evidence="2" id="KW-1133">Transmembrane helix</keyword>
<name>A0ABV9Q5V2_9BACL</name>
<accession>A0ABV9Q5V2</accession>
<evidence type="ECO:0008006" key="5">
    <source>
        <dbReference type="Google" id="ProtNLM"/>
    </source>
</evidence>
<comment type="caution">
    <text evidence="3">The sequence shown here is derived from an EMBL/GenBank/DDBJ whole genome shotgun (WGS) entry which is preliminary data.</text>
</comment>